<evidence type="ECO:0000313" key="3">
    <source>
        <dbReference type="EMBL" id="CAB4929567.1"/>
    </source>
</evidence>
<feature type="domain" description="CN hydrolase" evidence="2">
    <location>
        <begin position="4"/>
        <end position="277"/>
    </location>
</feature>
<accession>A0A6J7IHF3</accession>
<name>A0A6J7IHF3_9ZZZZ</name>
<dbReference type="EMBL" id="CAFBMR010000125">
    <property type="protein sequence ID" value="CAB4929567.1"/>
    <property type="molecule type" value="Genomic_DNA"/>
</dbReference>
<dbReference type="InterPro" id="IPR036526">
    <property type="entry name" value="C-N_Hydrolase_sf"/>
</dbReference>
<dbReference type="SUPFAM" id="SSF56317">
    <property type="entry name" value="Carbon-nitrogen hydrolase"/>
    <property type="match status" value="1"/>
</dbReference>
<evidence type="ECO:0000256" key="1">
    <source>
        <dbReference type="ARBA" id="ARBA00008129"/>
    </source>
</evidence>
<organism evidence="3">
    <name type="scientific">freshwater metagenome</name>
    <dbReference type="NCBI Taxonomy" id="449393"/>
    <lineage>
        <taxon>unclassified sequences</taxon>
        <taxon>metagenomes</taxon>
        <taxon>ecological metagenomes</taxon>
    </lineage>
</organism>
<dbReference type="InterPro" id="IPR003010">
    <property type="entry name" value="C-N_Hydrolase"/>
</dbReference>
<dbReference type="Gene3D" id="3.60.110.10">
    <property type="entry name" value="Carbon-nitrogen hydrolase"/>
    <property type="match status" value="1"/>
</dbReference>
<dbReference type="AlphaFoldDB" id="A0A6J7IHF3"/>
<gene>
    <name evidence="3" type="ORF">UFOPK3610_01865</name>
</gene>
<dbReference type="GO" id="GO:0003824">
    <property type="term" value="F:catalytic activity"/>
    <property type="evidence" value="ECO:0007669"/>
    <property type="project" value="InterPro"/>
</dbReference>
<dbReference type="PANTHER" id="PTHR46044">
    <property type="entry name" value="NITRILASE"/>
    <property type="match status" value="1"/>
</dbReference>
<evidence type="ECO:0000259" key="2">
    <source>
        <dbReference type="PROSITE" id="PS50263"/>
    </source>
</evidence>
<dbReference type="CDD" id="cd07564">
    <property type="entry name" value="nitrilases_CHs"/>
    <property type="match status" value="1"/>
</dbReference>
<dbReference type="PANTHER" id="PTHR46044:SF1">
    <property type="entry name" value="CN HYDROLASE DOMAIN-CONTAINING PROTEIN"/>
    <property type="match status" value="1"/>
</dbReference>
<proteinExistence type="inferred from homology"/>
<protein>
    <submittedName>
        <fullName evidence="3">Unannotated protein</fullName>
    </submittedName>
</protein>
<dbReference type="Pfam" id="PF00795">
    <property type="entry name" value="CN_hydrolase"/>
    <property type="match status" value="1"/>
</dbReference>
<comment type="similarity">
    <text evidence="1">Belongs to the carbon-nitrogen hydrolase superfamily. Nitrilase family.</text>
</comment>
<reference evidence="3" key="1">
    <citation type="submission" date="2020-05" db="EMBL/GenBank/DDBJ databases">
        <authorList>
            <person name="Chiriac C."/>
            <person name="Salcher M."/>
            <person name="Ghai R."/>
            <person name="Kavagutti S V."/>
        </authorList>
    </citation>
    <scope>NUCLEOTIDE SEQUENCE</scope>
</reference>
<dbReference type="PROSITE" id="PS50263">
    <property type="entry name" value="CN_HYDROLASE"/>
    <property type="match status" value="1"/>
</dbReference>
<dbReference type="InterPro" id="IPR044149">
    <property type="entry name" value="Nitrilases_CHs"/>
</dbReference>
<sequence length="303" mass="32306">MTSVRLAAVQAAPVFLNLSASVDKAIALIAEAASSGADVIGFPEGYLPGHPGWVEFLPFEEQSLLLGKRLFQESLEIPSSNIDRIADAARANSISIVMGCCERISGSTGSLYNTQFFISADGRYQGKHQKIVPTVGERLFHAPGNTGSGCAFPAPFGQVSALICGENSNPLSQYAAIREYPVVHVASWPQHFSAAVPMQPTIRLVSAALAYSMKSFVINAVSTVSPEMVAAYGSLPGGEFLSSPLSRGRASVVSPTGQMLAEAQDDSEQLVYADIDTETVIIPKIVHDYAGHYNRPDLFAHLF</sequence>